<gene>
    <name evidence="1" type="ORF">CO058_02915</name>
</gene>
<reference evidence="2" key="1">
    <citation type="submission" date="2017-09" db="EMBL/GenBank/DDBJ databases">
        <title>Depth-based differentiation of microbial function through sediment-hosted aquifers and enrichment of novel symbionts in the deep terrestrial subsurface.</title>
        <authorList>
            <person name="Probst A.J."/>
            <person name="Ladd B."/>
            <person name="Jarett J.K."/>
            <person name="Geller-Mcgrath D.E."/>
            <person name="Sieber C.M.K."/>
            <person name="Emerson J.B."/>
            <person name="Anantharaman K."/>
            <person name="Thomas B.C."/>
            <person name="Malmstrom R."/>
            <person name="Stieglmeier M."/>
            <person name="Klingl A."/>
            <person name="Woyke T."/>
            <person name="Ryan C.M."/>
            <person name="Banfield J.F."/>
        </authorList>
    </citation>
    <scope>NUCLEOTIDE SEQUENCE [LARGE SCALE GENOMIC DNA]</scope>
</reference>
<protein>
    <submittedName>
        <fullName evidence="1">Uncharacterized protein</fullName>
    </submittedName>
</protein>
<sequence>MGSFILDFTQDSDGYLVSSDNPVILDIPGISPTKIEFKLINKNKIEISYEVSSCGGKSQLKCGTRFTKLYSINSQKVKTL</sequence>
<proteinExistence type="predicted"/>
<evidence type="ECO:0000313" key="1">
    <source>
        <dbReference type="EMBL" id="PJC23533.1"/>
    </source>
</evidence>
<dbReference type="Proteomes" id="UP000229756">
    <property type="component" value="Unassembled WGS sequence"/>
</dbReference>
<accession>A0A2M8ELB7</accession>
<evidence type="ECO:0000313" key="2">
    <source>
        <dbReference type="Proteomes" id="UP000229756"/>
    </source>
</evidence>
<comment type="caution">
    <text evidence="1">The sequence shown here is derived from an EMBL/GenBank/DDBJ whole genome shotgun (WGS) entry which is preliminary data.</text>
</comment>
<dbReference type="EMBL" id="PFSJ01000022">
    <property type="protein sequence ID" value="PJC23533.1"/>
    <property type="molecule type" value="Genomic_DNA"/>
</dbReference>
<organism evidence="1 2">
    <name type="scientific">candidate division WWE3 bacterium CG_4_9_14_0_2_um_filter_35_11</name>
    <dbReference type="NCBI Taxonomy" id="1975077"/>
    <lineage>
        <taxon>Bacteria</taxon>
        <taxon>Katanobacteria</taxon>
    </lineage>
</organism>
<dbReference type="AlphaFoldDB" id="A0A2M8ELB7"/>
<name>A0A2M8ELB7_UNCKA</name>